<evidence type="ECO:0008006" key="3">
    <source>
        <dbReference type="Google" id="ProtNLM"/>
    </source>
</evidence>
<evidence type="ECO:0000313" key="2">
    <source>
        <dbReference type="Proteomes" id="UP000646745"/>
    </source>
</evidence>
<dbReference type="SUPFAM" id="SSF117074">
    <property type="entry name" value="Hypothetical protein PA1324"/>
    <property type="match status" value="1"/>
</dbReference>
<keyword evidence="2" id="KW-1185">Reference proteome</keyword>
<dbReference type="RefSeq" id="WP_229809052.1">
    <property type="nucleotide sequence ID" value="NZ_BMZI01000004.1"/>
</dbReference>
<dbReference type="EMBL" id="BMZI01000004">
    <property type="protein sequence ID" value="GHB22050.1"/>
    <property type="molecule type" value="Genomic_DNA"/>
</dbReference>
<comment type="caution">
    <text evidence="1">The sequence shown here is derived from an EMBL/GenBank/DDBJ whole genome shotgun (WGS) entry which is preliminary data.</text>
</comment>
<dbReference type="Proteomes" id="UP000646745">
    <property type="component" value="Unassembled WGS sequence"/>
</dbReference>
<gene>
    <name evidence="1" type="ORF">GCM10009038_21220</name>
</gene>
<dbReference type="PROSITE" id="PS51257">
    <property type="entry name" value="PROKAR_LIPOPROTEIN"/>
    <property type="match status" value="1"/>
</dbReference>
<reference evidence="2" key="1">
    <citation type="journal article" date="2019" name="Int. J. Syst. Evol. Microbiol.">
        <title>The Global Catalogue of Microorganisms (GCM) 10K type strain sequencing project: providing services to taxonomists for standard genome sequencing and annotation.</title>
        <authorList>
            <consortium name="The Broad Institute Genomics Platform"/>
            <consortium name="The Broad Institute Genome Sequencing Center for Infectious Disease"/>
            <person name="Wu L."/>
            <person name="Ma J."/>
        </authorList>
    </citation>
    <scope>NUCLEOTIDE SEQUENCE [LARGE SCALE GENOMIC DNA]</scope>
    <source>
        <strain evidence="2">KCTC 32998</strain>
    </source>
</reference>
<evidence type="ECO:0000313" key="1">
    <source>
        <dbReference type="EMBL" id="GHB22050.1"/>
    </source>
</evidence>
<sequence length="177" mass="18831">MMARMRQGAMAAVMMGLAGCGSLSTGSFSMPEIFDSSPSDENVVKRQIAFPAEEYARLDKHGTSAVQGRLTYTTDAGQTLIGADETVSVAPATRYAAEAADVALSGRKIEPADPRAREYTHYATTDDSGYFVVRGIPSGVFYVAGSVLMPGGKSRSPIIIRQVELGDGQTRDVDLSR</sequence>
<proteinExistence type="predicted"/>
<organism evidence="1 2">
    <name type="scientific">Salinicola rhizosphaerae</name>
    <dbReference type="NCBI Taxonomy" id="1443141"/>
    <lineage>
        <taxon>Bacteria</taxon>
        <taxon>Pseudomonadati</taxon>
        <taxon>Pseudomonadota</taxon>
        <taxon>Gammaproteobacteria</taxon>
        <taxon>Oceanospirillales</taxon>
        <taxon>Halomonadaceae</taxon>
        <taxon>Salinicola</taxon>
    </lineage>
</organism>
<protein>
    <recommendedName>
        <fullName evidence="3">Carboxypeptidase regulatory-like domain-containing protein</fullName>
    </recommendedName>
</protein>
<accession>A0ABQ3E4D1</accession>
<name>A0ABQ3E4D1_9GAMM</name>